<feature type="repeat" description="TPR" evidence="1">
    <location>
        <begin position="42"/>
        <end position="75"/>
    </location>
</feature>
<dbReference type="Gene3D" id="1.25.40.10">
    <property type="entry name" value="Tetratricopeptide repeat domain"/>
    <property type="match status" value="1"/>
</dbReference>
<sequence length="124" mass="13878">MRLAPEASLGWLILGIVQYDRTRYDNALASLAQAAVLDPRNAMVHQYLGVTIGQKGWYSGAEDEMRKAIELDPSYAQAHFNLAVFYLQRNPPAVELARRHYERALELGAAPDPDVEKSLTPPKQ</sequence>
<keyword evidence="3" id="KW-1185">Reference proteome</keyword>
<evidence type="ECO:0000256" key="1">
    <source>
        <dbReference type="PROSITE-ProRule" id="PRU00339"/>
    </source>
</evidence>
<comment type="caution">
    <text evidence="2">The sequence shown here is derived from an EMBL/GenBank/DDBJ whole genome shotgun (WGS) entry which is preliminary data.</text>
</comment>
<dbReference type="SMART" id="SM00028">
    <property type="entry name" value="TPR"/>
    <property type="match status" value="3"/>
</dbReference>
<gene>
    <name evidence="2" type="ORF">CfE428DRAFT_3336</name>
</gene>
<dbReference type="InParanoid" id="B4D348"/>
<dbReference type="InterPro" id="IPR019734">
    <property type="entry name" value="TPR_rpt"/>
</dbReference>
<dbReference type="Pfam" id="PF13432">
    <property type="entry name" value="TPR_16"/>
    <property type="match status" value="1"/>
</dbReference>
<organism evidence="2 3">
    <name type="scientific">Chthoniobacter flavus Ellin428</name>
    <dbReference type="NCBI Taxonomy" id="497964"/>
    <lineage>
        <taxon>Bacteria</taxon>
        <taxon>Pseudomonadati</taxon>
        <taxon>Verrucomicrobiota</taxon>
        <taxon>Spartobacteria</taxon>
        <taxon>Chthoniobacterales</taxon>
        <taxon>Chthoniobacteraceae</taxon>
        <taxon>Chthoniobacter</taxon>
    </lineage>
</organism>
<reference evidence="2 3" key="1">
    <citation type="journal article" date="2011" name="J. Bacteriol.">
        <title>Genome sequence of Chthoniobacter flavus Ellin428, an aerobic heterotrophic soil bacterium.</title>
        <authorList>
            <person name="Kant R."/>
            <person name="van Passel M.W."/>
            <person name="Palva A."/>
            <person name="Lucas S."/>
            <person name="Lapidus A."/>
            <person name="Glavina Del Rio T."/>
            <person name="Dalin E."/>
            <person name="Tice H."/>
            <person name="Bruce D."/>
            <person name="Goodwin L."/>
            <person name="Pitluck S."/>
            <person name="Larimer F.W."/>
            <person name="Land M.L."/>
            <person name="Hauser L."/>
            <person name="Sangwan P."/>
            <person name="de Vos W.M."/>
            <person name="Janssen P.H."/>
            <person name="Smidt H."/>
        </authorList>
    </citation>
    <scope>NUCLEOTIDE SEQUENCE [LARGE SCALE GENOMIC DNA]</scope>
    <source>
        <strain evidence="2 3">Ellin428</strain>
    </source>
</reference>
<proteinExistence type="predicted"/>
<dbReference type="EMBL" id="ABVL01000009">
    <property type="protein sequence ID" value="EDY19159.1"/>
    <property type="molecule type" value="Genomic_DNA"/>
</dbReference>
<dbReference type="AlphaFoldDB" id="B4D348"/>
<accession>B4D348</accession>
<evidence type="ECO:0000313" key="2">
    <source>
        <dbReference type="EMBL" id="EDY19159.1"/>
    </source>
</evidence>
<dbReference type="InterPro" id="IPR011990">
    <property type="entry name" value="TPR-like_helical_dom_sf"/>
</dbReference>
<evidence type="ECO:0000313" key="3">
    <source>
        <dbReference type="Proteomes" id="UP000005824"/>
    </source>
</evidence>
<dbReference type="SUPFAM" id="SSF48452">
    <property type="entry name" value="TPR-like"/>
    <property type="match status" value="1"/>
</dbReference>
<dbReference type="Pfam" id="PF13431">
    <property type="entry name" value="TPR_17"/>
    <property type="match status" value="1"/>
</dbReference>
<dbReference type="PROSITE" id="PS50005">
    <property type="entry name" value="TPR"/>
    <property type="match status" value="2"/>
</dbReference>
<dbReference type="STRING" id="497964.CfE428DRAFT_3336"/>
<feature type="repeat" description="TPR" evidence="1">
    <location>
        <begin position="8"/>
        <end position="41"/>
    </location>
</feature>
<dbReference type="Proteomes" id="UP000005824">
    <property type="component" value="Unassembled WGS sequence"/>
</dbReference>
<name>B4D348_9BACT</name>
<keyword evidence="1" id="KW-0802">TPR repeat</keyword>
<protein>
    <submittedName>
        <fullName evidence="2">Tetratricopeptide TPR_2 repeat protein</fullName>
    </submittedName>
</protein>
<dbReference type="eggNOG" id="COG0457">
    <property type="taxonomic scope" value="Bacteria"/>
</dbReference>